<sequence>MGSAIYIVPKTPVSGLDDFVNGKAVAKIDEVELDELCKRLKVPSIWTFVSQDPGQFADFFEDSTEAATDLPAEEWFDPSEGLRTVRALHGHLATHPQALQNAREFVEDLQDYEWVLSALEEQRVEWHFAVDA</sequence>
<comment type="caution">
    <text evidence="1">The sequence shown here is derived from an EMBL/GenBank/DDBJ whole genome shotgun (WGS) entry which is preliminary data.</text>
</comment>
<name>A0A553H4J3_9PSED</name>
<accession>A0A553H4J3</accession>
<reference evidence="1 2" key="1">
    <citation type="submission" date="2019-07" db="EMBL/GenBank/DDBJ databases">
        <title>Pseudomonas mangiferae sp. nov., isolated from bark of mango tree in Thailand.</title>
        <authorList>
            <person name="Srisuk N."/>
            <person name="Anurat P."/>
        </authorList>
    </citation>
    <scope>NUCLEOTIDE SEQUENCE [LARGE SCALE GENOMIC DNA]</scope>
    <source>
        <strain evidence="1 2">DMKU_BBB3-04</strain>
    </source>
</reference>
<dbReference type="Proteomes" id="UP000315235">
    <property type="component" value="Unassembled WGS sequence"/>
</dbReference>
<keyword evidence="2" id="KW-1185">Reference proteome</keyword>
<organism evidence="1 2">
    <name type="scientific">Pseudomonas mangiferae</name>
    <dbReference type="NCBI Taxonomy" id="2593654"/>
    <lineage>
        <taxon>Bacteria</taxon>
        <taxon>Pseudomonadati</taxon>
        <taxon>Pseudomonadota</taxon>
        <taxon>Gammaproteobacteria</taxon>
        <taxon>Pseudomonadales</taxon>
        <taxon>Pseudomonadaceae</taxon>
        <taxon>Pseudomonas</taxon>
    </lineage>
</organism>
<gene>
    <name evidence="1" type="ORF">FM069_01320</name>
</gene>
<dbReference type="AlphaFoldDB" id="A0A553H4J3"/>
<proteinExistence type="predicted"/>
<evidence type="ECO:0000313" key="1">
    <source>
        <dbReference type="EMBL" id="TRX76690.1"/>
    </source>
</evidence>
<dbReference type="RefSeq" id="WP_143486371.1">
    <property type="nucleotide sequence ID" value="NZ_VJOY01000001.1"/>
</dbReference>
<evidence type="ECO:0000313" key="2">
    <source>
        <dbReference type="Proteomes" id="UP000315235"/>
    </source>
</evidence>
<dbReference type="EMBL" id="VJOY01000001">
    <property type="protein sequence ID" value="TRX76690.1"/>
    <property type="molecule type" value="Genomic_DNA"/>
</dbReference>
<dbReference type="OrthoDB" id="6879702at2"/>
<protein>
    <submittedName>
        <fullName evidence="1">Uncharacterized protein</fullName>
    </submittedName>
</protein>